<dbReference type="SUPFAM" id="SSF53850">
    <property type="entry name" value="Periplasmic binding protein-like II"/>
    <property type="match status" value="1"/>
</dbReference>
<dbReference type="InterPro" id="IPR005119">
    <property type="entry name" value="LysR_subst-bd"/>
</dbReference>
<dbReference type="GO" id="GO:0003700">
    <property type="term" value="F:DNA-binding transcription factor activity"/>
    <property type="evidence" value="ECO:0007669"/>
    <property type="project" value="InterPro"/>
</dbReference>
<dbReference type="GO" id="GO:0003677">
    <property type="term" value="F:DNA binding"/>
    <property type="evidence" value="ECO:0007669"/>
    <property type="project" value="UniProtKB-KW"/>
</dbReference>
<keyword evidence="2" id="KW-0805">Transcription regulation</keyword>
<comment type="caution">
    <text evidence="6">The sequence shown here is derived from an EMBL/GenBank/DDBJ whole genome shotgun (WGS) entry which is preliminary data.</text>
</comment>
<dbReference type="Pfam" id="PF03466">
    <property type="entry name" value="LysR_substrate"/>
    <property type="match status" value="1"/>
</dbReference>
<dbReference type="InterPro" id="IPR036390">
    <property type="entry name" value="WH_DNA-bd_sf"/>
</dbReference>
<evidence type="ECO:0000313" key="7">
    <source>
        <dbReference type="Proteomes" id="UP000055019"/>
    </source>
</evidence>
<name>A0A158JX61_9BURK</name>
<reference evidence="6" key="1">
    <citation type="submission" date="2016-01" db="EMBL/GenBank/DDBJ databases">
        <authorList>
            <person name="Peeters C."/>
        </authorList>
    </citation>
    <scope>NUCLEOTIDE SEQUENCE [LARGE SCALE GENOMIC DNA]</scope>
    <source>
        <strain evidence="6">LMG 29317</strain>
    </source>
</reference>
<keyword evidence="4" id="KW-0804">Transcription</keyword>
<keyword evidence="7" id="KW-1185">Reference proteome</keyword>
<dbReference type="Pfam" id="PF00126">
    <property type="entry name" value="HTH_1"/>
    <property type="match status" value="1"/>
</dbReference>
<accession>A0A158JX61</accession>
<evidence type="ECO:0000256" key="2">
    <source>
        <dbReference type="ARBA" id="ARBA00023015"/>
    </source>
</evidence>
<evidence type="ECO:0000256" key="1">
    <source>
        <dbReference type="ARBA" id="ARBA00009437"/>
    </source>
</evidence>
<proteinExistence type="inferred from homology"/>
<evidence type="ECO:0000313" key="6">
    <source>
        <dbReference type="EMBL" id="SAL73315.1"/>
    </source>
</evidence>
<dbReference type="EMBL" id="FCOM02000021">
    <property type="protein sequence ID" value="SAL73315.1"/>
    <property type="molecule type" value="Genomic_DNA"/>
</dbReference>
<sequence>METLSTGHYPDWDLLVSWVCVVDAGSMSDAANRLGISQGGVSQRIKALETLLDTVLLDRASRPARPTAAGRRLFEHAKELLRSGDQMIESVRNVTRAKRTVVRLGCIDSFAAMIGPILTRALASSAHQIRLWSGITPNLDSQLEARQLDVAVTMNGYSRVPEIRRLRLFSEPYFVVLPKAFEIDEYASLADLSKHLQFVRYSARSLNGQQVDAYLHANAENIERTCEFDATDPLLSLVAAGLGFALTTPLCLWQSRHYLPGVRVVPLSSFSRYGRPLTGLHRSFYLAYRENELGSLPSNLYDLFRNTFERQVAVDIGEALSIDPRSIFFMEQETMADASS</sequence>
<dbReference type="PROSITE" id="PS50931">
    <property type="entry name" value="HTH_LYSR"/>
    <property type="match status" value="1"/>
</dbReference>
<dbReference type="RefSeq" id="WP_061148903.1">
    <property type="nucleotide sequence ID" value="NZ_FCOM02000021.1"/>
</dbReference>
<keyword evidence="3" id="KW-0238">DNA-binding</keyword>
<evidence type="ECO:0000259" key="5">
    <source>
        <dbReference type="PROSITE" id="PS50931"/>
    </source>
</evidence>
<dbReference type="InterPro" id="IPR036388">
    <property type="entry name" value="WH-like_DNA-bd_sf"/>
</dbReference>
<feature type="domain" description="HTH lysR-type" evidence="5">
    <location>
        <begin position="10"/>
        <end position="67"/>
    </location>
</feature>
<organism evidence="6 7">
    <name type="scientific">Caballeronia arvi</name>
    <dbReference type="NCBI Taxonomy" id="1777135"/>
    <lineage>
        <taxon>Bacteria</taxon>
        <taxon>Pseudomonadati</taxon>
        <taxon>Pseudomonadota</taxon>
        <taxon>Betaproteobacteria</taxon>
        <taxon>Burkholderiales</taxon>
        <taxon>Burkholderiaceae</taxon>
        <taxon>Caballeronia</taxon>
    </lineage>
</organism>
<dbReference type="GO" id="GO:0032993">
    <property type="term" value="C:protein-DNA complex"/>
    <property type="evidence" value="ECO:0007669"/>
    <property type="project" value="TreeGrafter"/>
</dbReference>
<dbReference type="SUPFAM" id="SSF46785">
    <property type="entry name" value="Winged helix' DNA-binding domain"/>
    <property type="match status" value="1"/>
</dbReference>
<dbReference type="CDD" id="cd05466">
    <property type="entry name" value="PBP2_LTTR_substrate"/>
    <property type="match status" value="1"/>
</dbReference>
<dbReference type="AlphaFoldDB" id="A0A158JX61"/>
<dbReference type="Proteomes" id="UP000055019">
    <property type="component" value="Unassembled WGS sequence"/>
</dbReference>
<dbReference type="Gene3D" id="3.40.190.10">
    <property type="entry name" value="Periplasmic binding protein-like II"/>
    <property type="match status" value="2"/>
</dbReference>
<evidence type="ECO:0000256" key="3">
    <source>
        <dbReference type="ARBA" id="ARBA00023125"/>
    </source>
</evidence>
<protein>
    <submittedName>
        <fullName evidence="6">LysR family transcriptional regulator</fullName>
    </submittedName>
</protein>
<dbReference type="InterPro" id="IPR000847">
    <property type="entry name" value="LysR_HTH_N"/>
</dbReference>
<dbReference type="Gene3D" id="1.10.10.10">
    <property type="entry name" value="Winged helix-like DNA-binding domain superfamily/Winged helix DNA-binding domain"/>
    <property type="match status" value="1"/>
</dbReference>
<evidence type="ECO:0000256" key="4">
    <source>
        <dbReference type="ARBA" id="ARBA00023163"/>
    </source>
</evidence>
<dbReference type="PANTHER" id="PTHR30346">
    <property type="entry name" value="TRANSCRIPTIONAL DUAL REGULATOR HCAR-RELATED"/>
    <property type="match status" value="1"/>
</dbReference>
<dbReference type="OrthoDB" id="6113677at2"/>
<comment type="similarity">
    <text evidence="1">Belongs to the LysR transcriptional regulatory family.</text>
</comment>
<dbReference type="PANTHER" id="PTHR30346:SF28">
    <property type="entry name" value="HTH-TYPE TRANSCRIPTIONAL REGULATOR CYNR"/>
    <property type="match status" value="1"/>
</dbReference>
<gene>
    <name evidence="6" type="ORF">AWB74_04469</name>
</gene>